<comment type="caution">
    <text evidence="1">The sequence shown here is derived from an EMBL/GenBank/DDBJ whole genome shotgun (WGS) entry which is preliminary data.</text>
</comment>
<evidence type="ECO:0000313" key="2">
    <source>
        <dbReference type="Proteomes" id="UP001055811"/>
    </source>
</evidence>
<dbReference type="Proteomes" id="UP001055811">
    <property type="component" value="Linkage Group LG06"/>
</dbReference>
<gene>
    <name evidence="1" type="ORF">L2E82_32424</name>
</gene>
<proteinExistence type="predicted"/>
<protein>
    <submittedName>
        <fullName evidence="1">Uncharacterized protein</fullName>
    </submittedName>
</protein>
<organism evidence="1 2">
    <name type="scientific">Cichorium intybus</name>
    <name type="common">Chicory</name>
    <dbReference type="NCBI Taxonomy" id="13427"/>
    <lineage>
        <taxon>Eukaryota</taxon>
        <taxon>Viridiplantae</taxon>
        <taxon>Streptophyta</taxon>
        <taxon>Embryophyta</taxon>
        <taxon>Tracheophyta</taxon>
        <taxon>Spermatophyta</taxon>
        <taxon>Magnoliopsida</taxon>
        <taxon>eudicotyledons</taxon>
        <taxon>Gunneridae</taxon>
        <taxon>Pentapetalae</taxon>
        <taxon>asterids</taxon>
        <taxon>campanulids</taxon>
        <taxon>Asterales</taxon>
        <taxon>Asteraceae</taxon>
        <taxon>Cichorioideae</taxon>
        <taxon>Cichorieae</taxon>
        <taxon>Cichoriinae</taxon>
        <taxon>Cichorium</taxon>
    </lineage>
</organism>
<reference evidence="2" key="1">
    <citation type="journal article" date="2022" name="Mol. Ecol. Resour.">
        <title>The genomes of chicory, endive, great burdock and yacon provide insights into Asteraceae palaeo-polyploidization history and plant inulin production.</title>
        <authorList>
            <person name="Fan W."/>
            <person name="Wang S."/>
            <person name="Wang H."/>
            <person name="Wang A."/>
            <person name="Jiang F."/>
            <person name="Liu H."/>
            <person name="Zhao H."/>
            <person name="Xu D."/>
            <person name="Zhang Y."/>
        </authorList>
    </citation>
    <scope>NUCLEOTIDE SEQUENCE [LARGE SCALE GENOMIC DNA]</scope>
    <source>
        <strain evidence="2">cv. Punajuju</strain>
    </source>
</reference>
<dbReference type="EMBL" id="CM042014">
    <property type="protein sequence ID" value="KAI3721414.1"/>
    <property type="molecule type" value="Genomic_DNA"/>
</dbReference>
<accession>A0ACB9BGE5</accession>
<sequence>MCLCMRRTSTYQIRMTQRTEYARLEMLSRKVQLDVLVRSELETSGQVLERMWIGVEGSSRAPTIESTGSAFESGVGHEESN</sequence>
<name>A0ACB9BGE5_CICIN</name>
<evidence type="ECO:0000313" key="1">
    <source>
        <dbReference type="EMBL" id="KAI3721414.1"/>
    </source>
</evidence>
<reference evidence="1 2" key="2">
    <citation type="journal article" date="2022" name="Mol. Ecol. Resour.">
        <title>The genomes of chicory, endive, great burdock and yacon provide insights into Asteraceae paleo-polyploidization history and plant inulin production.</title>
        <authorList>
            <person name="Fan W."/>
            <person name="Wang S."/>
            <person name="Wang H."/>
            <person name="Wang A."/>
            <person name="Jiang F."/>
            <person name="Liu H."/>
            <person name="Zhao H."/>
            <person name="Xu D."/>
            <person name="Zhang Y."/>
        </authorList>
    </citation>
    <scope>NUCLEOTIDE SEQUENCE [LARGE SCALE GENOMIC DNA]</scope>
    <source>
        <strain evidence="2">cv. Punajuju</strain>
        <tissue evidence="1">Leaves</tissue>
    </source>
</reference>
<keyword evidence="2" id="KW-1185">Reference proteome</keyword>